<gene>
    <name evidence="2" type="ORF">PENTCL1PPCAC_9275</name>
</gene>
<proteinExistence type="predicted"/>
<dbReference type="PROSITE" id="PS50206">
    <property type="entry name" value="RHODANESE_3"/>
    <property type="match status" value="1"/>
</dbReference>
<dbReference type="InterPro" id="IPR001763">
    <property type="entry name" value="Rhodanese-like_dom"/>
</dbReference>
<comment type="caution">
    <text evidence="2">The sequence shown here is derived from an EMBL/GenBank/DDBJ whole genome shotgun (WGS) entry which is preliminary data.</text>
</comment>
<protein>
    <recommendedName>
        <fullName evidence="1">Rhodanese domain-containing protein</fullName>
    </recommendedName>
</protein>
<evidence type="ECO:0000313" key="3">
    <source>
        <dbReference type="Proteomes" id="UP001432027"/>
    </source>
</evidence>
<evidence type="ECO:0000259" key="1">
    <source>
        <dbReference type="PROSITE" id="PS50206"/>
    </source>
</evidence>
<feature type="non-terminal residue" evidence="2">
    <location>
        <position position="95"/>
    </location>
</feature>
<dbReference type="Proteomes" id="UP001432027">
    <property type="component" value="Unassembled WGS sequence"/>
</dbReference>
<evidence type="ECO:0000313" key="2">
    <source>
        <dbReference type="EMBL" id="GMS87100.1"/>
    </source>
</evidence>
<accession>A0AAV5SWK3</accession>
<organism evidence="2 3">
    <name type="scientific">Pristionchus entomophagus</name>
    <dbReference type="NCBI Taxonomy" id="358040"/>
    <lineage>
        <taxon>Eukaryota</taxon>
        <taxon>Metazoa</taxon>
        <taxon>Ecdysozoa</taxon>
        <taxon>Nematoda</taxon>
        <taxon>Chromadorea</taxon>
        <taxon>Rhabditida</taxon>
        <taxon>Rhabditina</taxon>
        <taxon>Diplogasteromorpha</taxon>
        <taxon>Diplogasteroidea</taxon>
        <taxon>Neodiplogasteridae</taxon>
        <taxon>Pristionchus</taxon>
    </lineage>
</organism>
<feature type="non-terminal residue" evidence="2">
    <location>
        <position position="1"/>
    </location>
</feature>
<feature type="domain" description="Rhodanese" evidence="1">
    <location>
        <begin position="5"/>
        <end position="90"/>
    </location>
</feature>
<dbReference type="InterPro" id="IPR036873">
    <property type="entry name" value="Rhodanese-like_dom_sf"/>
</dbReference>
<reference evidence="2" key="1">
    <citation type="submission" date="2023-10" db="EMBL/GenBank/DDBJ databases">
        <title>Genome assembly of Pristionchus species.</title>
        <authorList>
            <person name="Yoshida K."/>
            <person name="Sommer R.J."/>
        </authorList>
    </citation>
    <scope>NUCLEOTIDE SEQUENCE</scope>
    <source>
        <strain evidence="2">RS0144</strain>
    </source>
</reference>
<dbReference type="AlphaFoldDB" id="A0AAV5SWK3"/>
<dbReference type="Gene3D" id="3.40.250.10">
    <property type="entry name" value="Rhodanese-like domain"/>
    <property type="match status" value="1"/>
</dbReference>
<keyword evidence="3" id="KW-1185">Reference proteome</keyword>
<dbReference type="EMBL" id="BTSX01000002">
    <property type="protein sequence ID" value="GMS87100.1"/>
    <property type="molecule type" value="Genomic_DNA"/>
</dbReference>
<sequence length="95" mass="9971">SGAPGARLPGSKCLPLSAVISPSGELKTAEAIREVLRESGYDPAKPTYTMCNGGTQAALLRSALEKAVVKWSLFNGSLREVSKRKPLLISATGDE</sequence>
<name>A0AAV5SWK3_9BILA</name>
<dbReference type="SUPFAM" id="SSF52821">
    <property type="entry name" value="Rhodanese/Cell cycle control phosphatase"/>
    <property type="match status" value="1"/>
</dbReference>